<sequence length="65" mass="7035">MMTFAEAHAAAQADEDAVYTLYFTKRELCAALNVTRVDGSPSEADRQAAAALFNRLADRLGVTLD</sequence>
<comment type="caution">
    <text evidence="1">The sequence shown here is derived from an EMBL/GenBank/DDBJ whole genome shotgun (WGS) entry which is preliminary data.</text>
</comment>
<accession>A0A1E7LJI9</accession>
<dbReference type="AlphaFoldDB" id="A0A1E7LJI9"/>
<proteinExistence type="predicted"/>
<dbReference type="Proteomes" id="UP000175971">
    <property type="component" value="Unassembled WGS sequence"/>
</dbReference>
<evidence type="ECO:0000313" key="1">
    <source>
        <dbReference type="EMBL" id="OEV16271.1"/>
    </source>
</evidence>
<evidence type="ECO:0000313" key="2">
    <source>
        <dbReference type="Proteomes" id="UP000175971"/>
    </source>
</evidence>
<dbReference type="RefSeq" id="WP_070203812.1">
    <property type="nucleotide sequence ID" value="NZ_LJGZ01000103.1"/>
</dbReference>
<protein>
    <submittedName>
        <fullName evidence="1">Uncharacterized protein</fullName>
    </submittedName>
</protein>
<gene>
    <name evidence="1" type="ORF">AN221_32160</name>
</gene>
<name>A0A1E7LJI9_9ACTN</name>
<organism evidence="1 2">
    <name type="scientific">Streptomyces nanshensis</name>
    <dbReference type="NCBI Taxonomy" id="518642"/>
    <lineage>
        <taxon>Bacteria</taxon>
        <taxon>Bacillati</taxon>
        <taxon>Actinomycetota</taxon>
        <taxon>Actinomycetes</taxon>
        <taxon>Kitasatosporales</taxon>
        <taxon>Streptomycetaceae</taxon>
        <taxon>Streptomyces</taxon>
    </lineage>
</organism>
<keyword evidence="2" id="KW-1185">Reference proteome</keyword>
<reference evidence="1 2" key="1">
    <citation type="journal article" date="2016" name="Front. Microbiol.">
        <title>Comparative Genomics Analysis of Streptomyces Species Reveals Their Adaptation to the Marine Environment and Their Diversity at the Genomic Level.</title>
        <authorList>
            <person name="Tian X."/>
            <person name="Zhang Z."/>
            <person name="Yang T."/>
            <person name="Chen M."/>
            <person name="Li J."/>
            <person name="Chen F."/>
            <person name="Yang J."/>
            <person name="Li W."/>
            <person name="Zhang B."/>
            <person name="Zhang Z."/>
            <person name="Wu J."/>
            <person name="Zhang C."/>
            <person name="Long L."/>
            <person name="Xiao J."/>
        </authorList>
    </citation>
    <scope>NUCLEOTIDE SEQUENCE [LARGE SCALE GENOMIC DNA]</scope>
    <source>
        <strain evidence="1 2">SCSIO M10372</strain>
    </source>
</reference>
<dbReference type="EMBL" id="LJGZ01000103">
    <property type="protein sequence ID" value="OEV16271.1"/>
    <property type="molecule type" value="Genomic_DNA"/>
</dbReference>